<dbReference type="EMBL" id="BSQG01000007">
    <property type="protein sequence ID" value="GLU49500.1"/>
    <property type="molecule type" value="Genomic_DNA"/>
</dbReference>
<dbReference type="GO" id="GO:0005506">
    <property type="term" value="F:iron ion binding"/>
    <property type="evidence" value="ECO:0007669"/>
    <property type="project" value="InterPro"/>
</dbReference>
<sequence length="394" mass="43253">MNETLPYFPFAHHGDAVSPECRQLQETRPISRVRTASAEAWLITSHPMAVRALEDERLSPALQADLQAPGQVLGMPADAVSSMETFARDGLRKEFLRAIAPPRLAELEPWARGAARSILDGIAASPQPVDLFSGYARRFPIALSCRLVGMPLAEGETLAELSEAVMSLRPREPDAYLDDWQQLRDYFSGLLARPGLPDGVARRYRDANAARPPADRVDETRVADALAWFFESSHVSASSVLGHAFVTMLDQCGMMEHLRGDSGDLSGVVEEALRHALFLNTGLQRVARQDIELGGTTIRAGELVLISADTANRDPEAFPRPECFDPSRAAKGHLAFGHGAGHCPGSALGRLMLKVAIGELADRFPRMRLAVPCTEIEWRDDLLNRRPIRIPVSW</sequence>
<evidence type="ECO:0000313" key="2">
    <source>
        <dbReference type="EMBL" id="GLU49500.1"/>
    </source>
</evidence>
<reference evidence="2" key="1">
    <citation type="submission" date="2023-02" db="EMBL/GenBank/DDBJ databases">
        <title>Nocardiopsis ansamitocini NBRC 112285.</title>
        <authorList>
            <person name="Ichikawa N."/>
            <person name="Sato H."/>
            <person name="Tonouchi N."/>
        </authorList>
    </citation>
    <scope>NUCLEOTIDE SEQUENCE</scope>
    <source>
        <strain evidence="2">NBRC 112285</strain>
    </source>
</reference>
<organism evidence="2 3">
    <name type="scientific">Nocardiopsis ansamitocini</name>
    <dbReference type="NCBI Taxonomy" id="1670832"/>
    <lineage>
        <taxon>Bacteria</taxon>
        <taxon>Bacillati</taxon>
        <taxon>Actinomycetota</taxon>
        <taxon>Actinomycetes</taxon>
        <taxon>Streptosporangiales</taxon>
        <taxon>Nocardiopsidaceae</taxon>
        <taxon>Nocardiopsis</taxon>
    </lineage>
</organism>
<comment type="similarity">
    <text evidence="1">Belongs to the cytochrome P450 family.</text>
</comment>
<dbReference type="InterPro" id="IPR001128">
    <property type="entry name" value="Cyt_P450"/>
</dbReference>
<dbReference type="InterPro" id="IPR036396">
    <property type="entry name" value="Cyt_P450_sf"/>
</dbReference>
<dbReference type="SUPFAM" id="SSF48264">
    <property type="entry name" value="Cytochrome P450"/>
    <property type="match status" value="1"/>
</dbReference>
<dbReference type="GO" id="GO:0016705">
    <property type="term" value="F:oxidoreductase activity, acting on paired donors, with incorporation or reduction of molecular oxygen"/>
    <property type="evidence" value="ECO:0007669"/>
    <property type="project" value="InterPro"/>
</dbReference>
<accession>A0A9W6P985</accession>
<evidence type="ECO:0000313" key="3">
    <source>
        <dbReference type="Proteomes" id="UP001165092"/>
    </source>
</evidence>
<keyword evidence="3" id="KW-1185">Reference proteome</keyword>
<protein>
    <submittedName>
        <fullName evidence="2">Mycocyclosin synthase</fullName>
    </submittedName>
</protein>
<dbReference type="Pfam" id="PF00067">
    <property type="entry name" value="p450"/>
    <property type="match status" value="1"/>
</dbReference>
<dbReference type="GO" id="GO:0004497">
    <property type="term" value="F:monooxygenase activity"/>
    <property type="evidence" value="ECO:0007669"/>
    <property type="project" value="InterPro"/>
</dbReference>
<dbReference type="RefSeq" id="WP_285761048.1">
    <property type="nucleotide sequence ID" value="NZ_BSQG01000007.1"/>
</dbReference>
<dbReference type="GO" id="GO:0020037">
    <property type="term" value="F:heme binding"/>
    <property type="evidence" value="ECO:0007669"/>
    <property type="project" value="InterPro"/>
</dbReference>
<dbReference type="Proteomes" id="UP001165092">
    <property type="component" value="Unassembled WGS sequence"/>
</dbReference>
<gene>
    <name evidence="2" type="primary">cyp121</name>
    <name evidence="2" type="ORF">Nans01_38510</name>
</gene>
<proteinExistence type="inferred from homology"/>
<dbReference type="AlphaFoldDB" id="A0A9W6P985"/>
<dbReference type="PRINTS" id="PR00359">
    <property type="entry name" value="BP450"/>
</dbReference>
<dbReference type="PANTHER" id="PTHR46696">
    <property type="entry name" value="P450, PUTATIVE (EUROFUNG)-RELATED"/>
    <property type="match status" value="1"/>
</dbReference>
<dbReference type="InterPro" id="IPR002397">
    <property type="entry name" value="Cyt_P450_B"/>
</dbReference>
<name>A0A9W6P985_9ACTN</name>
<dbReference type="PANTHER" id="PTHR46696:SF1">
    <property type="entry name" value="CYTOCHROME P450 YJIB-RELATED"/>
    <property type="match status" value="1"/>
</dbReference>
<comment type="caution">
    <text evidence="2">The sequence shown here is derived from an EMBL/GenBank/DDBJ whole genome shotgun (WGS) entry which is preliminary data.</text>
</comment>
<evidence type="ECO:0000256" key="1">
    <source>
        <dbReference type="ARBA" id="ARBA00010617"/>
    </source>
</evidence>
<dbReference type="Gene3D" id="1.10.630.10">
    <property type="entry name" value="Cytochrome P450"/>
    <property type="match status" value="1"/>
</dbReference>